<organism evidence="10 11">
    <name type="scientific">Diaporthe helianthi</name>
    <dbReference type="NCBI Taxonomy" id="158607"/>
    <lineage>
        <taxon>Eukaryota</taxon>
        <taxon>Fungi</taxon>
        <taxon>Dikarya</taxon>
        <taxon>Ascomycota</taxon>
        <taxon>Pezizomycotina</taxon>
        <taxon>Sordariomycetes</taxon>
        <taxon>Sordariomycetidae</taxon>
        <taxon>Diaporthales</taxon>
        <taxon>Diaporthaceae</taxon>
        <taxon>Diaporthe</taxon>
    </lineage>
</organism>
<dbReference type="GO" id="GO:0043386">
    <property type="term" value="P:mycotoxin biosynthetic process"/>
    <property type="evidence" value="ECO:0007669"/>
    <property type="project" value="InterPro"/>
</dbReference>
<keyword evidence="11" id="KW-1185">Reference proteome</keyword>
<sequence>MLDTASNVLANRQYAKWYHSDGSVTGLAPFFSWKSARQMYTLRGFHQFTCVLVLAEEYTHRVHTNVSSRWGQRHFAHCLNVLRDAVMCMADATPMSFVDGFQMGYVTDKQGNMCRDWEGLRAWANAPERGVRTRMTDGEDEGQLRPGVLFDFEYPSEIIPFPDLTDEEKRGLA</sequence>
<dbReference type="GO" id="GO:0016491">
    <property type="term" value="F:oxidoreductase activity"/>
    <property type="evidence" value="ECO:0007669"/>
    <property type="project" value="UniProtKB-KW"/>
</dbReference>
<proteinExistence type="inferred from homology"/>
<name>A0A2P5I6H2_DIAHE</name>
<protein>
    <submittedName>
        <fullName evidence="10">Uncharacterized protein</fullName>
    </submittedName>
</protein>
<comment type="pathway">
    <text evidence="2">Mycotoxin biosynthesis.</text>
</comment>
<keyword evidence="3" id="KW-0812">Transmembrane</keyword>
<keyword evidence="8" id="KW-0325">Glycoprotein</keyword>
<evidence type="ECO:0000313" key="10">
    <source>
        <dbReference type="EMBL" id="POS78111.1"/>
    </source>
</evidence>
<dbReference type="AlphaFoldDB" id="A0A2P5I6H2"/>
<keyword evidence="5" id="KW-0560">Oxidoreductase</keyword>
<accession>A0A2P5I6H2</accession>
<comment type="caution">
    <text evidence="10">The sequence shown here is derived from an EMBL/GenBank/DDBJ whole genome shotgun (WGS) entry which is preliminary data.</text>
</comment>
<comment type="subcellular location">
    <subcellularLocation>
        <location evidence="1">Membrane</location>
        <topology evidence="1">Single-pass membrane protein</topology>
    </subcellularLocation>
</comment>
<evidence type="ECO:0000313" key="11">
    <source>
        <dbReference type="Proteomes" id="UP000094444"/>
    </source>
</evidence>
<evidence type="ECO:0000256" key="2">
    <source>
        <dbReference type="ARBA" id="ARBA00004685"/>
    </source>
</evidence>
<dbReference type="PANTHER" id="PTHR33365:SF4">
    <property type="entry name" value="CYCLOCHLOROTINE BIOSYNTHESIS PROTEIN O"/>
    <property type="match status" value="1"/>
</dbReference>
<dbReference type="InParanoid" id="A0A2P5I6H2"/>
<dbReference type="PANTHER" id="PTHR33365">
    <property type="entry name" value="YALI0B05434P"/>
    <property type="match status" value="1"/>
</dbReference>
<evidence type="ECO:0000256" key="8">
    <source>
        <dbReference type="ARBA" id="ARBA00023180"/>
    </source>
</evidence>
<keyword evidence="7" id="KW-0472">Membrane</keyword>
<dbReference type="GO" id="GO:0016020">
    <property type="term" value="C:membrane"/>
    <property type="evidence" value="ECO:0007669"/>
    <property type="project" value="UniProtKB-SubCell"/>
</dbReference>
<evidence type="ECO:0000256" key="7">
    <source>
        <dbReference type="ARBA" id="ARBA00023136"/>
    </source>
</evidence>
<gene>
    <name evidence="10" type="ORF">DHEL01_v203489</name>
</gene>
<keyword evidence="6" id="KW-0843">Virulence</keyword>
<dbReference type="EMBL" id="MAVT02000212">
    <property type="protein sequence ID" value="POS78111.1"/>
    <property type="molecule type" value="Genomic_DNA"/>
</dbReference>
<evidence type="ECO:0000256" key="4">
    <source>
        <dbReference type="ARBA" id="ARBA00022989"/>
    </source>
</evidence>
<dbReference type="Pfam" id="PF11807">
    <property type="entry name" value="UstYa"/>
    <property type="match status" value="1"/>
</dbReference>
<dbReference type="OrthoDB" id="3687641at2759"/>
<dbReference type="InterPro" id="IPR021765">
    <property type="entry name" value="UstYa-like"/>
</dbReference>
<comment type="similarity">
    <text evidence="9">Belongs to the ustYa family.</text>
</comment>
<reference evidence="10" key="1">
    <citation type="submission" date="2017-09" db="EMBL/GenBank/DDBJ databases">
        <title>Polyketide synthases of a Diaporthe helianthi virulent isolate.</title>
        <authorList>
            <person name="Baroncelli R."/>
        </authorList>
    </citation>
    <scope>NUCLEOTIDE SEQUENCE [LARGE SCALE GENOMIC DNA]</scope>
    <source>
        <strain evidence="10">7/96</strain>
    </source>
</reference>
<evidence type="ECO:0000256" key="9">
    <source>
        <dbReference type="ARBA" id="ARBA00035112"/>
    </source>
</evidence>
<evidence type="ECO:0000256" key="6">
    <source>
        <dbReference type="ARBA" id="ARBA00023026"/>
    </source>
</evidence>
<evidence type="ECO:0000256" key="3">
    <source>
        <dbReference type="ARBA" id="ARBA00022692"/>
    </source>
</evidence>
<evidence type="ECO:0000256" key="1">
    <source>
        <dbReference type="ARBA" id="ARBA00004167"/>
    </source>
</evidence>
<keyword evidence="4" id="KW-1133">Transmembrane helix</keyword>
<dbReference type="Proteomes" id="UP000094444">
    <property type="component" value="Unassembled WGS sequence"/>
</dbReference>
<evidence type="ECO:0000256" key="5">
    <source>
        <dbReference type="ARBA" id="ARBA00023002"/>
    </source>
</evidence>